<keyword evidence="2" id="KW-1185">Reference proteome</keyword>
<organism evidence="1 2">
    <name type="scientific">Tychonema bourrellyi FEM_GT703</name>
    <dbReference type="NCBI Taxonomy" id="2040638"/>
    <lineage>
        <taxon>Bacteria</taxon>
        <taxon>Bacillati</taxon>
        <taxon>Cyanobacteriota</taxon>
        <taxon>Cyanophyceae</taxon>
        <taxon>Oscillatoriophycideae</taxon>
        <taxon>Oscillatoriales</taxon>
        <taxon>Microcoleaceae</taxon>
        <taxon>Tychonema</taxon>
    </lineage>
</organism>
<dbReference type="AlphaFoldDB" id="A0A2G4EWC4"/>
<proteinExistence type="predicted"/>
<comment type="caution">
    <text evidence="1">The sequence shown here is derived from an EMBL/GenBank/DDBJ whole genome shotgun (WGS) entry which is preliminary data.</text>
</comment>
<evidence type="ECO:0000313" key="2">
    <source>
        <dbReference type="Proteomes" id="UP000226442"/>
    </source>
</evidence>
<gene>
    <name evidence="1" type="ORF">CP500_019345</name>
</gene>
<sequence length="105" mass="11819">MKELKVPTSRSYHEYLISSLKNPESAASYIEVMLELESETPEPELLRAGLKDVVDAYLQINKLSTEAKLIYEKFDRMLSESGGEEIYALIVLLDKLGLQLAVAVK</sequence>
<evidence type="ECO:0000313" key="1">
    <source>
        <dbReference type="EMBL" id="PHX53833.1"/>
    </source>
</evidence>
<protein>
    <submittedName>
        <fullName evidence="1">Transcriptional regulator</fullName>
    </submittedName>
</protein>
<dbReference type="Proteomes" id="UP000226442">
    <property type="component" value="Unassembled WGS sequence"/>
</dbReference>
<dbReference type="OrthoDB" id="517060at2"/>
<reference evidence="1" key="1">
    <citation type="submission" date="2017-10" db="EMBL/GenBank/DDBJ databases">
        <title>Draft genome sequence of the planktic cyanobacteria Tychonema bourrellyi isolated from alpine lentic freshwater.</title>
        <authorList>
            <person name="Tett A."/>
            <person name="Armanini F."/>
            <person name="Asnicar F."/>
            <person name="Boscaini A."/>
            <person name="Pasolli E."/>
            <person name="Zolfo M."/>
            <person name="Donati C."/>
            <person name="Salmaso N."/>
            <person name="Segata N."/>
        </authorList>
    </citation>
    <scope>NUCLEOTIDE SEQUENCE</scope>
    <source>
        <strain evidence="1">FEM_GT703</strain>
    </source>
</reference>
<dbReference type="RefSeq" id="WP_096829613.1">
    <property type="nucleotide sequence ID" value="NZ_NXIB02000150.1"/>
</dbReference>
<dbReference type="EMBL" id="NXIB02000150">
    <property type="protein sequence ID" value="PHX53833.1"/>
    <property type="molecule type" value="Genomic_DNA"/>
</dbReference>
<accession>A0A2G4EWC4</accession>
<name>A0A2G4EWC4_9CYAN</name>